<accession>A0A0E9X9U6</accession>
<reference evidence="2" key="1">
    <citation type="submission" date="2014-11" db="EMBL/GenBank/DDBJ databases">
        <authorList>
            <person name="Amaro Gonzalez C."/>
        </authorList>
    </citation>
    <scope>NUCLEOTIDE SEQUENCE</scope>
</reference>
<evidence type="ECO:0000256" key="1">
    <source>
        <dbReference type="SAM" id="MobiDB-lite"/>
    </source>
</evidence>
<organism evidence="2">
    <name type="scientific">Anguilla anguilla</name>
    <name type="common">European freshwater eel</name>
    <name type="synonym">Muraena anguilla</name>
    <dbReference type="NCBI Taxonomy" id="7936"/>
    <lineage>
        <taxon>Eukaryota</taxon>
        <taxon>Metazoa</taxon>
        <taxon>Chordata</taxon>
        <taxon>Craniata</taxon>
        <taxon>Vertebrata</taxon>
        <taxon>Euteleostomi</taxon>
        <taxon>Actinopterygii</taxon>
        <taxon>Neopterygii</taxon>
        <taxon>Teleostei</taxon>
        <taxon>Anguilliformes</taxon>
        <taxon>Anguillidae</taxon>
        <taxon>Anguilla</taxon>
    </lineage>
</organism>
<dbReference type="EMBL" id="GBXM01009957">
    <property type="protein sequence ID" value="JAH98620.1"/>
    <property type="molecule type" value="Transcribed_RNA"/>
</dbReference>
<evidence type="ECO:0000313" key="2">
    <source>
        <dbReference type="EMBL" id="JAH98620.1"/>
    </source>
</evidence>
<reference evidence="2" key="2">
    <citation type="journal article" date="2015" name="Fish Shellfish Immunol.">
        <title>Early steps in the European eel (Anguilla anguilla)-Vibrio vulnificus interaction in the gills: Role of the RtxA13 toxin.</title>
        <authorList>
            <person name="Callol A."/>
            <person name="Pajuelo D."/>
            <person name="Ebbesson L."/>
            <person name="Teles M."/>
            <person name="MacKenzie S."/>
            <person name="Amaro C."/>
        </authorList>
    </citation>
    <scope>NUCLEOTIDE SEQUENCE</scope>
</reference>
<dbReference type="AlphaFoldDB" id="A0A0E9X9U6"/>
<sequence length="55" mass="5898">MFRKSSSSPLAVRKVGPESGLRSVPLSLRGGGGVQSCRCYLLLIENLLTTSLCMQ</sequence>
<name>A0A0E9X9U6_ANGAN</name>
<feature type="region of interest" description="Disordered" evidence="1">
    <location>
        <begin position="1"/>
        <end position="21"/>
    </location>
</feature>
<proteinExistence type="predicted"/>
<protein>
    <submittedName>
        <fullName evidence="2">Uncharacterized protein</fullName>
    </submittedName>
</protein>